<feature type="domain" description="Integrase catalytic" evidence="24">
    <location>
        <begin position="284"/>
        <end position="449"/>
    </location>
</feature>
<dbReference type="InterPro" id="IPR054722">
    <property type="entry name" value="PolX-like_BBD"/>
</dbReference>
<keyword evidence="10" id="KW-0255">Endonuclease</keyword>
<dbReference type="GO" id="GO:0004190">
    <property type="term" value="F:aspartic-type endopeptidase activity"/>
    <property type="evidence" value="ECO:0007669"/>
    <property type="project" value="UniProtKB-KW"/>
</dbReference>
<keyword evidence="17" id="KW-0808">Transferase</keyword>
<comment type="catalytic activity">
    <reaction evidence="21">
        <text>DNA(n) + a 2'-deoxyribonucleoside 5'-triphosphate = DNA(n+1) + diphosphate</text>
        <dbReference type="Rhea" id="RHEA:22508"/>
        <dbReference type="Rhea" id="RHEA-COMP:17339"/>
        <dbReference type="Rhea" id="RHEA-COMP:17340"/>
        <dbReference type="ChEBI" id="CHEBI:33019"/>
        <dbReference type="ChEBI" id="CHEBI:61560"/>
        <dbReference type="ChEBI" id="CHEBI:173112"/>
        <dbReference type="EC" id="2.7.7.49"/>
    </reaction>
</comment>
<evidence type="ECO:0000313" key="25">
    <source>
        <dbReference type="EMBL" id="PLW57523.1"/>
    </source>
</evidence>
<dbReference type="PANTHER" id="PTHR42648">
    <property type="entry name" value="TRANSPOSASE, PUTATIVE-RELATED"/>
    <property type="match status" value="1"/>
</dbReference>
<keyword evidence="12" id="KW-0067">ATP-binding</keyword>
<evidence type="ECO:0000256" key="21">
    <source>
        <dbReference type="ARBA" id="ARBA00048173"/>
    </source>
</evidence>
<evidence type="ECO:0000256" key="11">
    <source>
        <dbReference type="ARBA" id="ARBA00022801"/>
    </source>
</evidence>
<evidence type="ECO:0000256" key="7">
    <source>
        <dbReference type="ARBA" id="ARBA00022723"/>
    </source>
</evidence>
<dbReference type="InterPro" id="IPR001584">
    <property type="entry name" value="Integrase_cat-core"/>
</dbReference>
<dbReference type="GO" id="GO:0046872">
    <property type="term" value="F:metal ion binding"/>
    <property type="evidence" value="ECO:0007669"/>
    <property type="project" value="UniProtKB-KW"/>
</dbReference>
<feature type="region of interest" description="Disordered" evidence="23">
    <location>
        <begin position="529"/>
        <end position="582"/>
    </location>
</feature>
<evidence type="ECO:0000256" key="5">
    <source>
        <dbReference type="ARBA" id="ARBA00022695"/>
    </source>
</evidence>
<evidence type="ECO:0000256" key="4">
    <source>
        <dbReference type="ARBA" id="ARBA00022670"/>
    </source>
</evidence>
<dbReference type="CDD" id="cd09272">
    <property type="entry name" value="RNase_HI_RT_Ty1"/>
    <property type="match status" value="1"/>
</dbReference>
<keyword evidence="7" id="KW-0479">Metal-binding</keyword>
<keyword evidence="8" id="KW-0547">Nucleotide-binding</keyword>
<keyword evidence="16" id="KW-0695">RNA-directed DNA polymerase</keyword>
<evidence type="ECO:0000256" key="23">
    <source>
        <dbReference type="SAM" id="MobiDB-lite"/>
    </source>
</evidence>
<evidence type="ECO:0000256" key="15">
    <source>
        <dbReference type="ARBA" id="ARBA00022908"/>
    </source>
</evidence>
<comment type="caution">
    <text evidence="25">The sequence shown here is derived from an EMBL/GenBank/DDBJ whole genome shotgun (WGS) entry which is preliminary data.</text>
</comment>
<dbReference type="OrthoDB" id="3257332at2759"/>
<name>A0A2N5W5M5_9BASI</name>
<comment type="catalytic activity">
    <reaction evidence="22">
        <text>DNA(n) + a 2'-deoxyribonucleoside 5'-triphosphate = DNA(n+1) + diphosphate</text>
        <dbReference type="Rhea" id="RHEA:22508"/>
        <dbReference type="Rhea" id="RHEA-COMP:17339"/>
        <dbReference type="Rhea" id="RHEA-COMP:17340"/>
        <dbReference type="ChEBI" id="CHEBI:33019"/>
        <dbReference type="ChEBI" id="CHEBI:61560"/>
        <dbReference type="ChEBI" id="CHEBI:173112"/>
        <dbReference type="EC" id="2.7.7.7"/>
    </reaction>
</comment>
<dbReference type="SUPFAM" id="SSF53098">
    <property type="entry name" value="Ribonuclease H-like"/>
    <property type="match status" value="1"/>
</dbReference>
<evidence type="ECO:0000256" key="1">
    <source>
        <dbReference type="ARBA" id="ARBA00002180"/>
    </source>
</evidence>
<proteinExistence type="predicted"/>
<feature type="compositionally biased region" description="Polar residues" evidence="23">
    <location>
        <begin position="533"/>
        <end position="544"/>
    </location>
</feature>
<dbReference type="PROSITE" id="PS50994">
    <property type="entry name" value="INTEGRASE"/>
    <property type="match status" value="1"/>
</dbReference>
<evidence type="ECO:0000256" key="3">
    <source>
        <dbReference type="ARBA" id="ARBA00022612"/>
    </source>
</evidence>
<evidence type="ECO:0000256" key="14">
    <source>
        <dbReference type="ARBA" id="ARBA00022884"/>
    </source>
</evidence>
<keyword evidence="2" id="KW-0815">Transposition</keyword>
<dbReference type="InterPro" id="IPR012337">
    <property type="entry name" value="RNaseH-like_sf"/>
</dbReference>
<evidence type="ECO:0000259" key="24">
    <source>
        <dbReference type="PROSITE" id="PS50994"/>
    </source>
</evidence>
<dbReference type="GO" id="GO:0005524">
    <property type="term" value="F:ATP binding"/>
    <property type="evidence" value="ECO:0007669"/>
    <property type="project" value="UniProtKB-KW"/>
</dbReference>
<dbReference type="GO" id="GO:0003723">
    <property type="term" value="F:RNA binding"/>
    <property type="evidence" value="ECO:0007669"/>
    <property type="project" value="UniProtKB-KW"/>
</dbReference>
<evidence type="ECO:0000256" key="6">
    <source>
        <dbReference type="ARBA" id="ARBA00022722"/>
    </source>
</evidence>
<protein>
    <recommendedName>
        <fullName evidence="24">Integrase catalytic domain-containing protein</fullName>
    </recommendedName>
</protein>
<dbReference type="InterPro" id="IPR036397">
    <property type="entry name" value="RNaseH_sf"/>
</dbReference>
<dbReference type="Pfam" id="PF25597">
    <property type="entry name" value="SH3_retrovirus"/>
    <property type="match status" value="1"/>
</dbReference>
<dbReference type="Pfam" id="PF22936">
    <property type="entry name" value="Pol_BBD"/>
    <property type="match status" value="1"/>
</dbReference>
<keyword evidence="11" id="KW-0378">Hydrolase</keyword>
<gene>
    <name evidence="25" type="ORF">PCANC_02604</name>
</gene>
<dbReference type="Pfam" id="PF00665">
    <property type="entry name" value="rve"/>
    <property type="match status" value="1"/>
</dbReference>
<reference evidence="25 26" key="1">
    <citation type="submission" date="2017-11" db="EMBL/GenBank/DDBJ databases">
        <title>De novo assembly and phasing of dikaryotic genomes from two isolates of Puccinia coronata f. sp. avenae, the causal agent of oat crown rust.</title>
        <authorList>
            <person name="Miller M.E."/>
            <person name="Zhang Y."/>
            <person name="Omidvar V."/>
            <person name="Sperschneider J."/>
            <person name="Schwessinger B."/>
            <person name="Raley C."/>
            <person name="Palmer J.M."/>
            <person name="Garnica D."/>
            <person name="Upadhyaya N."/>
            <person name="Rathjen J."/>
            <person name="Taylor J.M."/>
            <person name="Park R.F."/>
            <person name="Dodds P.N."/>
            <person name="Hirsch C.D."/>
            <person name="Kianian S.F."/>
            <person name="Figueroa M."/>
        </authorList>
    </citation>
    <scope>NUCLEOTIDE SEQUENCE [LARGE SCALE GENOMIC DNA]</scope>
    <source>
        <strain evidence="25">12NC29</strain>
    </source>
</reference>
<dbReference type="PANTHER" id="PTHR42648:SF11">
    <property type="entry name" value="TRANSPOSON TY4-P GAG-POL POLYPROTEIN"/>
    <property type="match status" value="1"/>
</dbReference>
<dbReference type="Gene3D" id="3.30.420.10">
    <property type="entry name" value="Ribonuclease H-like superfamily/Ribonuclease H"/>
    <property type="match status" value="1"/>
</dbReference>
<evidence type="ECO:0000256" key="10">
    <source>
        <dbReference type="ARBA" id="ARBA00022759"/>
    </source>
</evidence>
<organism evidence="25 26">
    <name type="scientific">Puccinia coronata f. sp. avenae</name>
    <dbReference type="NCBI Taxonomy" id="200324"/>
    <lineage>
        <taxon>Eukaryota</taxon>
        <taxon>Fungi</taxon>
        <taxon>Dikarya</taxon>
        <taxon>Basidiomycota</taxon>
        <taxon>Pucciniomycotina</taxon>
        <taxon>Pucciniomycetes</taxon>
        <taxon>Pucciniales</taxon>
        <taxon>Pucciniaceae</taxon>
        <taxon>Puccinia</taxon>
    </lineage>
</organism>
<keyword evidence="20" id="KW-0511">Multifunctional enzyme</keyword>
<dbReference type="GO" id="GO:0006310">
    <property type="term" value="P:DNA recombination"/>
    <property type="evidence" value="ECO:0007669"/>
    <property type="project" value="UniProtKB-KW"/>
</dbReference>
<dbReference type="GO" id="GO:0003887">
    <property type="term" value="F:DNA-directed DNA polymerase activity"/>
    <property type="evidence" value="ECO:0007669"/>
    <property type="project" value="UniProtKB-KW"/>
</dbReference>
<keyword evidence="3" id="KW-1188">Viral release from host cell</keyword>
<dbReference type="GO" id="GO:0015074">
    <property type="term" value="P:DNA integration"/>
    <property type="evidence" value="ECO:0007669"/>
    <property type="project" value="UniProtKB-KW"/>
</dbReference>
<keyword evidence="9" id="KW-0064">Aspartyl protease</keyword>
<evidence type="ECO:0000313" key="26">
    <source>
        <dbReference type="Proteomes" id="UP000235388"/>
    </source>
</evidence>
<keyword evidence="18" id="KW-0917">Virion maturation</keyword>
<keyword evidence="13" id="KW-0460">Magnesium</keyword>
<dbReference type="GO" id="GO:0032196">
    <property type="term" value="P:transposition"/>
    <property type="evidence" value="ECO:0007669"/>
    <property type="project" value="UniProtKB-KW"/>
</dbReference>
<dbReference type="Pfam" id="PF07727">
    <property type="entry name" value="RVT_2"/>
    <property type="match status" value="1"/>
</dbReference>
<accession>A0A2N5W5M5</accession>
<dbReference type="GO" id="GO:0005634">
    <property type="term" value="C:nucleus"/>
    <property type="evidence" value="ECO:0007669"/>
    <property type="project" value="UniProtKB-ARBA"/>
</dbReference>
<dbReference type="STRING" id="200324.A0A2N5W5M5"/>
<evidence type="ECO:0000256" key="8">
    <source>
        <dbReference type="ARBA" id="ARBA00022741"/>
    </source>
</evidence>
<dbReference type="SUPFAM" id="SSF56672">
    <property type="entry name" value="DNA/RNA polymerases"/>
    <property type="match status" value="1"/>
</dbReference>
<keyword evidence="19" id="KW-0233">DNA recombination</keyword>
<keyword evidence="15" id="KW-0229">DNA integration</keyword>
<keyword evidence="5" id="KW-0548">Nucleotidyltransferase</keyword>
<feature type="region of interest" description="Disordered" evidence="23">
    <location>
        <begin position="1113"/>
        <end position="1132"/>
    </location>
</feature>
<sequence>MDNIADMITHSGKDITINAVVDHLRLHADNQELQASGSGARSNPITLFTDTTNKRCKQGAHNTAATHTEANCWKLYPKKRDEHMRLQGSSSSKTETTISSFHSSLSRSPNLFILDSGSSAHMVSNPQMFHTLELKELGSVQTSSGEDSLKIKGMGSVRLKNKHGSFHLNNVLYIPDLVVNLLSVRFLVLENYLVVFHKNHFAIKLNDELKMTGNYIGNLPSLKLSSKNHQSHLSNAEFIHKALGHVSYHRLRKKLGIPLSIVKTCESCAVAKITKASFKSTHAPASKPFEELHLDLIGPIWPSSKEGHQFILTVVDSCTKFCAAIPIKLKSDVAQTLSFLIDIEAKRFGFYPTTLHSDRGSEFLNSTLEEYCHQHLIKQRTSDAYTPQQNGLAERFNRTILESMRTILEDSRIDKRYWHEIAKASSLTLNQIPAHRSKKSPFELFKNRTLPINYFYPIGNCISYLLQSKPFSKLKPKGELGVLIGYTDELRSYRILSDGGKIVETKNVQFLDYTPPLNKTNDWDIQVEDEQDPTASEDSSSLTGLSEEADTGSNESKESNNDTVAASLIPEPPTEQKVLRDRTQAVKPAKYTYLTTDPMSFKCAMASTKKDKWQRAADKELSNIESHKVWEDMFDTPKSFLRTVWTFKTKPATLSATERKKARLCIQGFSQIEGIDYGDTFALTGKFTTLLMLLMYAIDKALPLRQFDVKSAFLYAPLKEVLFIKTPDGSSRKSPYLRLKKSLYGLKQAPANWYETLTSWFNEINYQQSTSDPCLFIHKDKASYIFFHVDDLIVAGNVEAFEELFLARFPDSSAHDPDTLLGMDVSISKSAISLSQEKLLNKGLKLLGLEDCLPVNTPLSVSVQLKSATSKEKEQFKKLNINYCTFTGILNYLACRTQPDLSPAVSILSSFNNEPGINHWKEVLHVWKYVRSTCHLHLTLRPNPNNQSNSLQHYTDATWADNLETRLSRSGSICFWKECPFAWNSKKQKNITLSSTEAELNALSDGVQENQWIKFLAEELWNEELNPSTFHVDNKGLVDKMDHFGSNSKTKHLDIKMKWLRELKNKNEIIFTLIPSEEMVADTLTKSSSAQSLQRLKARCFFVQYSSTHLQHSTTTKFPSKNRPRSPTLPIHIRPRSTSLSSIYSSNIDLARSSLHF</sequence>
<dbReference type="Proteomes" id="UP000235388">
    <property type="component" value="Unassembled WGS sequence"/>
</dbReference>
<evidence type="ECO:0000256" key="19">
    <source>
        <dbReference type="ARBA" id="ARBA00023172"/>
    </source>
</evidence>
<evidence type="ECO:0000256" key="22">
    <source>
        <dbReference type="ARBA" id="ARBA00049244"/>
    </source>
</evidence>
<dbReference type="GO" id="GO:0003964">
    <property type="term" value="F:RNA-directed DNA polymerase activity"/>
    <property type="evidence" value="ECO:0007669"/>
    <property type="project" value="UniProtKB-KW"/>
</dbReference>
<keyword evidence="17" id="KW-0239">DNA-directed DNA polymerase</keyword>
<evidence type="ECO:0000256" key="16">
    <source>
        <dbReference type="ARBA" id="ARBA00022918"/>
    </source>
</evidence>
<keyword evidence="4" id="KW-0645">Protease</keyword>
<evidence type="ECO:0000256" key="17">
    <source>
        <dbReference type="ARBA" id="ARBA00022932"/>
    </source>
</evidence>
<dbReference type="InterPro" id="IPR057670">
    <property type="entry name" value="SH3_retrovirus"/>
</dbReference>
<dbReference type="InterPro" id="IPR013103">
    <property type="entry name" value="RVT_2"/>
</dbReference>
<keyword evidence="26" id="KW-1185">Reference proteome</keyword>
<dbReference type="GO" id="GO:0006508">
    <property type="term" value="P:proteolysis"/>
    <property type="evidence" value="ECO:0007669"/>
    <property type="project" value="UniProtKB-KW"/>
</dbReference>
<dbReference type="InterPro" id="IPR043502">
    <property type="entry name" value="DNA/RNA_pol_sf"/>
</dbReference>
<evidence type="ECO:0000256" key="18">
    <source>
        <dbReference type="ARBA" id="ARBA00023113"/>
    </source>
</evidence>
<keyword evidence="6" id="KW-0540">Nuclease</keyword>
<keyword evidence="14" id="KW-0694">RNA-binding</keyword>
<evidence type="ECO:0000256" key="2">
    <source>
        <dbReference type="ARBA" id="ARBA00022578"/>
    </source>
</evidence>
<dbReference type="AlphaFoldDB" id="A0A2N5W5M5"/>
<evidence type="ECO:0000256" key="9">
    <source>
        <dbReference type="ARBA" id="ARBA00022750"/>
    </source>
</evidence>
<evidence type="ECO:0000256" key="13">
    <source>
        <dbReference type="ARBA" id="ARBA00022842"/>
    </source>
</evidence>
<evidence type="ECO:0000256" key="20">
    <source>
        <dbReference type="ARBA" id="ARBA00023268"/>
    </source>
</evidence>
<dbReference type="InterPro" id="IPR039537">
    <property type="entry name" value="Retrotran_Ty1/copia-like"/>
</dbReference>
<dbReference type="EMBL" id="PGCJ01000010">
    <property type="protein sequence ID" value="PLW57523.1"/>
    <property type="molecule type" value="Genomic_DNA"/>
</dbReference>
<evidence type="ECO:0000256" key="12">
    <source>
        <dbReference type="ARBA" id="ARBA00022840"/>
    </source>
</evidence>
<dbReference type="GO" id="GO:0004519">
    <property type="term" value="F:endonuclease activity"/>
    <property type="evidence" value="ECO:0007669"/>
    <property type="project" value="UniProtKB-KW"/>
</dbReference>
<comment type="function">
    <text evidence="1">The aspartyl protease (PR) mediates the proteolytic cleavages of the Gag and Gag-Pol polyproteins after assembly of the VLP.</text>
</comment>